<dbReference type="AlphaFoldDB" id="A0A1H6F7I5"/>
<evidence type="ECO:0000313" key="1">
    <source>
        <dbReference type="EMBL" id="SEH05503.1"/>
    </source>
</evidence>
<accession>A0A1H6F7I5</accession>
<organism evidence="1 2">
    <name type="scientific">Candidatus Venteria ishoeyi</name>
    <dbReference type="NCBI Taxonomy" id="1899563"/>
    <lineage>
        <taxon>Bacteria</taxon>
        <taxon>Pseudomonadati</taxon>
        <taxon>Pseudomonadota</taxon>
        <taxon>Gammaproteobacteria</taxon>
        <taxon>Thiotrichales</taxon>
        <taxon>Thiotrichaceae</taxon>
        <taxon>Venteria</taxon>
    </lineage>
</organism>
<evidence type="ECO:0000313" key="2">
    <source>
        <dbReference type="Proteomes" id="UP000236724"/>
    </source>
</evidence>
<proteinExistence type="predicted"/>
<dbReference type="EMBL" id="FMSV02000305">
    <property type="protein sequence ID" value="SEH05503.1"/>
    <property type="molecule type" value="Genomic_DNA"/>
</dbReference>
<sequence>MVLLEAEALIIEIQAETQAEDLAETQVEGDLGEIHEEAEVI</sequence>
<gene>
    <name evidence="1" type="ORF">MBHS_01357</name>
</gene>
<protein>
    <submittedName>
        <fullName evidence="1">Uncharacterized protein</fullName>
    </submittedName>
</protein>
<dbReference type="Proteomes" id="UP000236724">
    <property type="component" value="Unassembled WGS sequence"/>
</dbReference>
<name>A0A1H6F7I5_9GAMM</name>
<reference evidence="1 2" key="1">
    <citation type="submission" date="2016-10" db="EMBL/GenBank/DDBJ databases">
        <authorList>
            <person name="de Groot N.N."/>
        </authorList>
    </citation>
    <scope>NUCLEOTIDE SEQUENCE [LARGE SCALE GENOMIC DNA]</scope>
    <source>
        <strain evidence="1">MBHS1</strain>
    </source>
</reference>
<keyword evidence="2" id="KW-1185">Reference proteome</keyword>